<organism evidence="3 4">
    <name type="scientific">Powellomyces hirtus</name>
    <dbReference type="NCBI Taxonomy" id="109895"/>
    <lineage>
        <taxon>Eukaryota</taxon>
        <taxon>Fungi</taxon>
        <taxon>Fungi incertae sedis</taxon>
        <taxon>Chytridiomycota</taxon>
        <taxon>Chytridiomycota incertae sedis</taxon>
        <taxon>Chytridiomycetes</taxon>
        <taxon>Spizellomycetales</taxon>
        <taxon>Powellomycetaceae</taxon>
        <taxon>Powellomyces</taxon>
    </lineage>
</organism>
<dbReference type="GO" id="GO:0005739">
    <property type="term" value="C:mitochondrion"/>
    <property type="evidence" value="ECO:0007669"/>
    <property type="project" value="TreeGrafter"/>
</dbReference>
<accession>A0A507E759</accession>
<comment type="caution">
    <text evidence="3">The sequence shown here is derived from an EMBL/GenBank/DDBJ whole genome shotgun (WGS) entry which is preliminary data.</text>
</comment>
<name>A0A507E759_9FUNG</name>
<dbReference type="InterPro" id="IPR019180">
    <property type="entry name" value="Oxidoreductase-like_N"/>
</dbReference>
<gene>
    <name evidence="3" type="ORF">PhCBS80983_g02150</name>
</gene>
<dbReference type="EMBL" id="QEAQ01000020">
    <property type="protein sequence ID" value="TPX59899.1"/>
    <property type="molecule type" value="Genomic_DNA"/>
</dbReference>
<evidence type="ECO:0000256" key="1">
    <source>
        <dbReference type="SAM" id="MobiDB-lite"/>
    </source>
</evidence>
<evidence type="ECO:0000313" key="3">
    <source>
        <dbReference type="EMBL" id="TPX59899.1"/>
    </source>
</evidence>
<reference evidence="3 4" key="1">
    <citation type="journal article" date="2019" name="Sci. Rep.">
        <title>Comparative genomics of chytrid fungi reveal insights into the obligate biotrophic and pathogenic lifestyle of Synchytrium endobioticum.</title>
        <authorList>
            <person name="van de Vossenberg B.T.L.H."/>
            <person name="Warris S."/>
            <person name="Nguyen H.D.T."/>
            <person name="van Gent-Pelzer M.P.E."/>
            <person name="Joly D.L."/>
            <person name="van de Geest H.C."/>
            <person name="Bonants P.J.M."/>
            <person name="Smith D.S."/>
            <person name="Levesque C.A."/>
            <person name="van der Lee T.A.J."/>
        </authorList>
    </citation>
    <scope>NUCLEOTIDE SEQUENCE [LARGE SCALE GENOMIC DNA]</scope>
    <source>
        <strain evidence="3 4">CBS 809.83</strain>
    </source>
</reference>
<evidence type="ECO:0000313" key="4">
    <source>
        <dbReference type="Proteomes" id="UP000318582"/>
    </source>
</evidence>
<evidence type="ECO:0000259" key="2">
    <source>
        <dbReference type="Pfam" id="PF09791"/>
    </source>
</evidence>
<dbReference type="Proteomes" id="UP000318582">
    <property type="component" value="Unassembled WGS sequence"/>
</dbReference>
<protein>
    <recommendedName>
        <fullName evidence="2">Oxidoreductase-like domain-containing protein</fullName>
    </recommendedName>
</protein>
<sequence>MLTRRNPGTVFARITHLLEQKLVPSAVGLRQYGSRTYRGYWALILEQPHSEQFDPTRLRHVFPQDPPPGAAAAEVPEAFIRRPTSDPPDAASATTTPSFTEENNVTVNTVEASAEEDLARLLARENLLIAPEVPTNCCMSGCMNCVWDLYADEMETYQASKRDIRQCRRDLLLASGREQEIAQEEEKEVPDSDVMDPGMAAFLEFEKKMQSPP</sequence>
<keyword evidence="4" id="KW-1185">Reference proteome</keyword>
<dbReference type="PANTHER" id="PTHR21193">
    <property type="entry name" value="OXIDOREDUCTASE-LIKE DOMAIN-CONTAINING PROTEIN 1"/>
    <property type="match status" value="1"/>
</dbReference>
<proteinExistence type="predicted"/>
<dbReference type="InterPro" id="IPR039251">
    <property type="entry name" value="OXLD1"/>
</dbReference>
<feature type="domain" description="Oxidoreductase-like" evidence="2">
    <location>
        <begin position="131"/>
        <end position="165"/>
    </location>
</feature>
<dbReference type="AlphaFoldDB" id="A0A507E759"/>
<dbReference type="PANTHER" id="PTHR21193:SF3">
    <property type="entry name" value="OXIDOREDUCTASE-LIKE DOMAIN-CONTAINING PROTEIN 1"/>
    <property type="match status" value="1"/>
</dbReference>
<dbReference type="Pfam" id="PF09791">
    <property type="entry name" value="Oxidored-like"/>
    <property type="match status" value="1"/>
</dbReference>
<dbReference type="STRING" id="109895.A0A507E759"/>
<feature type="region of interest" description="Disordered" evidence="1">
    <location>
        <begin position="81"/>
        <end position="101"/>
    </location>
</feature>